<evidence type="ECO:0000256" key="1">
    <source>
        <dbReference type="SAM" id="Phobius"/>
    </source>
</evidence>
<keyword evidence="1" id="KW-1133">Transmembrane helix</keyword>
<feature type="transmembrane region" description="Helical" evidence="1">
    <location>
        <begin position="47"/>
        <end position="65"/>
    </location>
</feature>
<keyword evidence="1" id="KW-0472">Membrane</keyword>
<accession>A0ABT7LYL1</accession>
<organism evidence="2 3">
    <name type="scientific">Geitlerinema calcuttense NRMC-F 0142</name>
    <dbReference type="NCBI Taxonomy" id="2922238"/>
    <lineage>
        <taxon>Bacteria</taxon>
        <taxon>Bacillati</taxon>
        <taxon>Cyanobacteriota</taxon>
        <taxon>Cyanophyceae</taxon>
        <taxon>Geitlerinematales</taxon>
        <taxon>Geitlerinemataceae</taxon>
        <taxon>Geitlerinema</taxon>
    </lineage>
</organism>
<comment type="caution">
    <text evidence="2">The sequence shown here is derived from an EMBL/GenBank/DDBJ whole genome shotgun (WGS) entry which is preliminary data.</text>
</comment>
<dbReference type="RefSeq" id="WP_284475840.1">
    <property type="nucleotide sequence ID" value="NZ_JASVEJ010000024.1"/>
</dbReference>
<protein>
    <submittedName>
        <fullName evidence="2">Uncharacterized protein</fullName>
    </submittedName>
</protein>
<feature type="transmembrane region" description="Helical" evidence="1">
    <location>
        <begin position="77"/>
        <end position="99"/>
    </location>
</feature>
<sequence length="120" mass="13644">MREDTDPFENAELNRLQLFIYYVPVLGCISALWTIARNQGNRQQRAASRLAVLLALAWVGGHAVLEAGARSSESYAFPLLLTSSLLTSSYFLLNFWLMVRLWQRKSTRLPGVSHLSDRFL</sequence>
<evidence type="ECO:0000313" key="3">
    <source>
        <dbReference type="Proteomes" id="UP001230986"/>
    </source>
</evidence>
<keyword evidence="3" id="KW-1185">Reference proteome</keyword>
<dbReference type="EMBL" id="JASVEJ010000024">
    <property type="protein sequence ID" value="MDL5057099.1"/>
    <property type="molecule type" value="Genomic_DNA"/>
</dbReference>
<keyword evidence="1" id="KW-0812">Transmembrane</keyword>
<gene>
    <name evidence="2" type="ORF">QQ055_06420</name>
</gene>
<proteinExistence type="predicted"/>
<name>A0ABT7LYL1_9CYAN</name>
<reference evidence="2 3" key="1">
    <citation type="submission" date="2023-06" db="EMBL/GenBank/DDBJ databases">
        <title>Whole genome sequence of Oscillatoria calcuttensis NRMC-F 0142.</title>
        <authorList>
            <person name="Shakena Fathima T."/>
            <person name="Muralitharan G."/>
            <person name="Thajuddin N."/>
        </authorList>
    </citation>
    <scope>NUCLEOTIDE SEQUENCE [LARGE SCALE GENOMIC DNA]</scope>
    <source>
        <strain evidence="2 3">NRMC-F 0142</strain>
    </source>
</reference>
<dbReference type="Proteomes" id="UP001230986">
    <property type="component" value="Unassembled WGS sequence"/>
</dbReference>
<feature type="transmembrane region" description="Helical" evidence="1">
    <location>
        <begin position="16"/>
        <end position="35"/>
    </location>
</feature>
<evidence type="ECO:0000313" key="2">
    <source>
        <dbReference type="EMBL" id="MDL5057099.1"/>
    </source>
</evidence>